<evidence type="ECO:0000313" key="2">
    <source>
        <dbReference type="Proteomes" id="UP000026915"/>
    </source>
</evidence>
<accession>A0A061G200</accession>
<sequence length="109" mass="12256">MFGMAKCAFELQLLSLYAAIFIRLVQLSISQFSVRHSRALYHLHPQTDKCDQAFLDLGDLGAAATTHHAPLNLVIIMRALPNESIITEEPKNIYISGICWPNSRNMFPV</sequence>
<dbReference type="HOGENOM" id="CLU_2188747_0_0_1"/>
<name>A0A061G200_THECC</name>
<dbReference type="InParanoid" id="A0A061G200"/>
<organism evidence="1 2">
    <name type="scientific">Theobroma cacao</name>
    <name type="common">Cacao</name>
    <name type="synonym">Cocoa</name>
    <dbReference type="NCBI Taxonomy" id="3641"/>
    <lineage>
        <taxon>Eukaryota</taxon>
        <taxon>Viridiplantae</taxon>
        <taxon>Streptophyta</taxon>
        <taxon>Embryophyta</taxon>
        <taxon>Tracheophyta</taxon>
        <taxon>Spermatophyta</taxon>
        <taxon>Magnoliopsida</taxon>
        <taxon>eudicotyledons</taxon>
        <taxon>Gunneridae</taxon>
        <taxon>Pentapetalae</taxon>
        <taxon>rosids</taxon>
        <taxon>malvids</taxon>
        <taxon>Malvales</taxon>
        <taxon>Malvaceae</taxon>
        <taxon>Byttnerioideae</taxon>
        <taxon>Theobroma</taxon>
    </lineage>
</organism>
<reference evidence="1 2" key="1">
    <citation type="journal article" date="2013" name="Genome Biol.">
        <title>The genome sequence of the most widely cultivated cacao type and its use to identify candidate genes regulating pod color.</title>
        <authorList>
            <person name="Motamayor J.C."/>
            <person name="Mockaitis K."/>
            <person name="Schmutz J."/>
            <person name="Haiminen N."/>
            <person name="Iii D.L."/>
            <person name="Cornejo O."/>
            <person name="Findley S.D."/>
            <person name="Zheng P."/>
            <person name="Utro F."/>
            <person name="Royaert S."/>
            <person name="Saski C."/>
            <person name="Jenkins J."/>
            <person name="Podicheti R."/>
            <person name="Zhao M."/>
            <person name="Scheffler B.E."/>
            <person name="Stack J.C."/>
            <person name="Feltus F.A."/>
            <person name="Mustiga G.M."/>
            <person name="Amores F."/>
            <person name="Phillips W."/>
            <person name="Marelli J.P."/>
            <person name="May G.D."/>
            <person name="Shapiro H."/>
            <person name="Ma J."/>
            <person name="Bustamante C.D."/>
            <person name="Schnell R.J."/>
            <person name="Main D."/>
            <person name="Gilbert D."/>
            <person name="Parida L."/>
            <person name="Kuhn D.N."/>
        </authorList>
    </citation>
    <scope>NUCLEOTIDE SEQUENCE [LARGE SCALE GENOMIC DNA]</scope>
    <source>
        <strain evidence="2">cv. Matina 1-6</strain>
    </source>
</reference>
<evidence type="ECO:0000313" key="1">
    <source>
        <dbReference type="EMBL" id="EOY23423.1"/>
    </source>
</evidence>
<proteinExistence type="predicted"/>
<dbReference type="Gramene" id="EOY23423">
    <property type="protein sequence ID" value="EOY23423"/>
    <property type="gene ID" value="TCM_015325"/>
</dbReference>
<gene>
    <name evidence="1" type="ORF">TCM_015325</name>
</gene>
<dbReference type="EMBL" id="CM001881">
    <property type="protein sequence ID" value="EOY23423.1"/>
    <property type="molecule type" value="Genomic_DNA"/>
</dbReference>
<dbReference type="AlphaFoldDB" id="A0A061G200"/>
<protein>
    <submittedName>
        <fullName evidence="1">Uncharacterized protein</fullName>
    </submittedName>
</protein>
<keyword evidence="2" id="KW-1185">Reference proteome</keyword>
<dbReference type="Proteomes" id="UP000026915">
    <property type="component" value="Chromosome 3"/>
</dbReference>